<proteinExistence type="inferred from homology"/>
<dbReference type="GO" id="GO:0003677">
    <property type="term" value="F:DNA binding"/>
    <property type="evidence" value="ECO:0007669"/>
    <property type="project" value="InterPro"/>
</dbReference>
<dbReference type="InterPro" id="IPR011067">
    <property type="entry name" value="Plasmid_toxin/cell-grow_inhib"/>
</dbReference>
<sequence>MKTILKGDIWYVDLPSNGDNLQSGRRPAIIVSNNIANKFSPVIQVVALTTKMAKAKIPTHVHLRVNESFGIKQDSIALCEQIISINKKNLVDKIGLLDEKNLRRIDEAMSLQLQIERNIETKPVHTEEKLDRLHIEKSRKHIDNLVEAYKILKTEDMKESIMFSVLELKKYCMKHRINYNLYIGKYEEFLPTREKFAKVAI</sequence>
<dbReference type="GO" id="GO:0006402">
    <property type="term" value="P:mRNA catabolic process"/>
    <property type="evidence" value="ECO:0007669"/>
    <property type="project" value="TreeGrafter"/>
</dbReference>
<gene>
    <name evidence="3" type="ORF">KHZ90_08470</name>
</gene>
<dbReference type="PANTHER" id="PTHR33988">
    <property type="entry name" value="ENDORIBONUCLEASE MAZF-RELATED"/>
    <property type="match status" value="1"/>
</dbReference>
<name>A0A942WX28_VEIPA</name>
<dbReference type="SUPFAM" id="SSF50118">
    <property type="entry name" value="Cell growth inhibitor/plasmid maintenance toxic component"/>
    <property type="match status" value="1"/>
</dbReference>
<dbReference type="GO" id="GO:0004521">
    <property type="term" value="F:RNA endonuclease activity"/>
    <property type="evidence" value="ECO:0007669"/>
    <property type="project" value="TreeGrafter"/>
</dbReference>
<evidence type="ECO:0000313" key="3">
    <source>
        <dbReference type="EMBL" id="MBS4893795.1"/>
    </source>
</evidence>
<evidence type="ECO:0000256" key="2">
    <source>
        <dbReference type="ARBA" id="ARBA00022649"/>
    </source>
</evidence>
<dbReference type="PANTHER" id="PTHR33988:SF2">
    <property type="entry name" value="ENDORIBONUCLEASE MAZF"/>
    <property type="match status" value="1"/>
</dbReference>
<dbReference type="GO" id="GO:0016075">
    <property type="term" value="P:rRNA catabolic process"/>
    <property type="evidence" value="ECO:0007669"/>
    <property type="project" value="TreeGrafter"/>
</dbReference>
<evidence type="ECO:0000256" key="1">
    <source>
        <dbReference type="ARBA" id="ARBA00007521"/>
    </source>
</evidence>
<accession>A0A942WX28</accession>
<dbReference type="InterPro" id="IPR003477">
    <property type="entry name" value="PemK-like"/>
</dbReference>
<evidence type="ECO:0000313" key="4">
    <source>
        <dbReference type="Proteomes" id="UP000778864"/>
    </source>
</evidence>
<comment type="similarity">
    <text evidence="1">Belongs to the PemK/MazF family.</text>
</comment>
<dbReference type="Pfam" id="PF02452">
    <property type="entry name" value="PemK_toxin"/>
    <property type="match status" value="1"/>
</dbReference>
<reference evidence="3" key="1">
    <citation type="submission" date="2021-02" db="EMBL/GenBank/DDBJ databases">
        <title>Infant gut strain persistence is associated with maternal origin, phylogeny, and functional potential including surface adhesion and iron acquisition.</title>
        <authorList>
            <person name="Lou Y.C."/>
        </authorList>
    </citation>
    <scope>NUCLEOTIDE SEQUENCE</scope>
    <source>
        <strain evidence="3">L3_108_031G1_dasL3_108_031G1_concoct_20</strain>
    </source>
</reference>
<protein>
    <submittedName>
        <fullName evidence="3">Type II toxin-antitoxin system PemK/MazF family toxin</fullName>
    </submittedName>
</protein>
<comment type="caution">
    <text evidence="3">The sequence shown here is derived from an EMBL/GenBank/DDBJ whole genome shotgun (WGS) entry which is preliminary data.</text>
</comment>
<dbReference type="Proteomes" id="UP000778864">
    <property type="component" value="Unassembled WGS sequence"/>
</dbReference>
<dbReference type="EMBL" id="JAGZMU010000005">
    <property type="protein sequence ID" value="MBS4893795.1"/>
    <property type="molecule type" value="Genomic_DNA"/>
</dbReference>
<keyword evidence="2" id="KW-1277">Toxin-antitoxin system</keyword>
<dbReference type="AlphaFoldDB" id="A0A942WX28"/>
<organism evidence="3 4">
    <name type="scientific">Veillonella parvula</name>
    <name type="common">Staphylococcus parvulus</name>
    <dbReference type="NCBI Taxonomy" id="29466"/>
    <lineage>
        <taxon>Bacteria</taxon>
        <taxon>Bacillati</taxon>
        <taxon>Bacillota</taxon>
        <taxon>Negativicutes</taxon>
        <taxon>Veillonellales</taxon>
        <taxon>Veillonellaceae</taxon>
        <taxon>Veillonella</taxon>
    </lineage>
</organism>
<dbReference type="RefSeq" id="WP_278468116.1">
    <property type="nucleotide sequence ID" value="NZ_JAGZMU010000005.1"/>
</dbReference>
<dbReference type="Gene3D" id="2.30.30.110">
    <property type="match status" value="1"/>
</dbReference>